<evidence type="ECO:0000313" key="1">
    <source>
        <dbReference type="EMBL" id="MDR7335724.1"/>
    </source>
</evidence>
<gene>
    <name evidence="1" type="ORF">J2X21_004891</name>
</gene>
<proteinExistence type="predicted"/>
<accession>A0ABU2AES4</accession>
<comment type="caution">
    <text evidence="1">The sequence shown here is derived from an EMBL/GenBank/DDBJ whole genome shotgun (WGS) entry which is preliminary data.</text>
</comment>
<keyword evidence="2" id="KW-1185">Reference proteome</keyword>
<dbReference type="RefSeq" id="WP_310332728.1">
    <property type="nucleotide sequence ID" value="NZ_JAVDXV010000011.1"/>
</dbReference>
<organism evidence="1 2">
    <name type="scientific">Roseateles asaccharophilus</name>
    <dbReference type="NCBI Taxonomy" id="582607"/>
    <lineage>
        <taxon>Bacteria</taxon>
        <taxon>Pseudomonadati</taxon>
        <taxon>Pseudomonadota</taxon>
        <taxon>Betaproteobacteria</taxon>
        <taxon>Burkholderiales</taxon>
        <taxon>Sphaerotilaceae</taxon>
        <taxon>Roseateles</taxon>
    </lineage>
</organism>
<protein>
    <recommendedName>
        <fullName evidence="3">DUF2867 domain-containing protein</fullName>
    </recommendedName>
</protein>
<evidence type="ECO:0008006" key="3">
    <source>
        <dbReference type="Google" id="ProtNLM"/>
    </source>
</evidence>
<dbReference type="Proteomes" id="UP001180825">
    <property type="component" value="Unassembled WGS sequence"/>
</dbReference>
<reference evidence="1 2" key="1">
    <citation type="submission" date="2023-07" db="EMBL/GenBank/DDBJ databases">
        <title>Sorghum-associated microbial communities from plants grown in Nebraska, USA.</title>
        <authorList>
            <person name="Schachtman D."/>
        </authorList>
    </citation>
    <scope>NUCLEOTIDE SEQUENCE [LARGE SCALE GENOMIC DNA]</scope>
    <source>
        <strain evidence="1 2">BE316</strain>
    </source>
</reference>
<evidence type="ECO:0000313" key="2">
    <source>
        <dbReference type="Proteomes" id="UP001180825"/>
    </source>
</evidence>
<sequence>MTTPTETHPPADSLLAHLAAERQAFADAYTLDLPRPVTLAEFVEAFYTTRLFKLERLVLTLFGRPSSDAAARALAQGQAQRFAAWTIQARTGDELLMHEDTGATRSWFKVEAGEGGGTRLWFGSAVVPRRRGPGGEARMSWVFHALLGVHRAYSRALLAAAARSL</sequence>
<name>A0ABU2AES4_9BURK</name>
<dbReference type="EMBL" id="JAVDXV010000011">
    <property type="protein sequence ID" value="MDR7335724.1"/>
    <property type="molecule type" value="Genomic_DNA"/>
</dbReference>